<accession>A0AAD6P1H7</accession>
<organism evidence="2 3">
    <name type="scientific">Salix udensis</name>
    <dbReference type="NCBI Taxonomy" id="889485"/>
    <lineage>
        <taxon>Eukaryota</taxon>
        <taxon>Viridiplantae</taxon>
        <taxon>Streptophyta</taxon>
        <taxon>Embryophyta</taxon>
        <taxon>Tracheophyta</taxon>
        <taxon>Spermatophyta</taxon>
        <taxon>Magnoliopsida</taxon>
        <taxon>eudicotyledons</taxon>
        <taxon>Gunneridae</taxon>
        <taxon>Pentapetalae</taxon>
        <taxon>rosids</taxon>
        <taxon>fabids</taxon>
        <taxon>Malpighiales</taxon>
        <taxon>Salicaceae</taxon>
        <taxon>Saliceae</taxon>
        <taxon>Salix</taxon>
    </lineage>
</organism>
<proteinExistence type="predicted"/>
<dbReference type="EMBL" id="JAPFFJ010000013">
    <property type="protein sequence ID" value="KAJ6412678.1"/>
    <property type="molecule type" value="Genomic_DNA"/>
</dbReference>
<evidence type="ECO:0000313" key="3">
    <source>
        <dbReference type="Proteomes" id="UP001162972"/>
    </source>
</evidence>
<evidence type="ECO:0000256" key="1">
    <source>
        <dbReference type="SAM" id="Phobius"/>
    </source>
</evidence>
<feature type="transmembrane region" description="Helical" evidence="1">
    <location>
        <begin position="111"/>
        <end position="132"/>
    </location>
</feature>
<name>A0AAD6P1H7_9ROSI</name>
<dbReference type="PANTHER" id="PTHR33874:SF4">
    <property type="entry name" value="EXPRESSED PROTEIN"/>
    <property type="match status" value="1"/>
</dbReference>
<comment type="caution">
    <text evidence="2">The sequence shown here is derived from an EMBL/GenBank/DDBJ whole genome shotgun (WGS) entry which is preliminary data.</text>
</comment>
<dbReference type="PANTHER" id="PTHR33874">
    <property type="entry name" value="RING FINGER PROTEIN"/>
    <property type="match status" value="1"/>
</dbReference>
<sequence length="156" mass="17615">MKPVFNSLLRRLQWMICNLVEVLINVDEKEPSRWVWVTEDMVPSNDEERSGIDDENYVVVTEERVVDGVAHFMAKCIVANPKAQNLTPEELQKILAKALVGVSKLEKVFGIWHAGTMFYTLGTWGLTLAGLYRSRAILRLAAQGIHTTSKVVLKAF</sequence>
<keyword evidence="1" id="KW-0812">Transmembrane</keyword>
<gene>
    <name evidence="2" type="ORF">OIU84_005678</name>
</gene>
<dbReference type="Proteomes" id="UP001162972">
    <property type="component" value="Chromosome 5"/>
</dbReference>
<keyword evidence="3" id="KW-1185">Reference proteome</keyword>
<dbReference type="AlphaFoldDB" id="A0AAD6P1H7"/>
<reference evidence="2 3" key="1">
    <citation type="journal article" date="2023" name="Int. J. Mol. Sci.">
        <title>De Novo Assembly and Annotation of 11 Diverse Shrub Willow (Salix) Genomes Reveals Novel Gene Organization in Sex-Linked Regions.</title>
        <authorList>
            <person name="Hyden B."/>
            <person name="Feng K."/>
            <person name="Yates T.B."/>
            <person name="Jawdy S."/>
            <person name="Cereghino C."/>
            <person name="Smart L.B."/>
            <person name="Muchero W."/>
        </authorList>
    </citation>
    <scope>NUCLEOTIDE SEQUENCE [LARGE SCALE GENOMIC DNA]</scope>
    <source>
        <tissue evidence="2">Shoot tip</tissue>
    </source>
</reference>
<keyword evidence="1" id="KW-1133">Transmembrane helix</keyword>
<evidence type="ECO:0000313" key="2">
    <source>
        <dbReference type="EMBL" id="KAJ6412678.1"/>
    </source>
</evidence>
<protein>
    <submittedName>
        <fullName evidence="2">Uncharacterized protein</fullName>
    </submittedName>
</protein>
<keyword evidence="1" id="KW-0472">Membrane</keyword>